<dbReference type="EMBL" id="BBSC01000011">
    <property type="protein sequence ID" value="GAM77954.1"/>
    <property type="molecule type" value="Genomic_DNA"/>
</dbReference>
<proteinExistence type="predicted"/>
<feature type="transmembrane region" description="Helical" evidence="1">
    <location>
        <begin position="139"/>
        <end position="159"/>
    </location>
</feature>
<evidence type="ECO:0000313" key="3">
    <source>
        <dbReference type="Proteomes" id="UP000031666"/>
    </source>
</evidence>
<dbReference type="Proteomes" id="UP000031666">
    <property type="component" value="Unassembled WGS sequence"/>
</dbReference>
<keyword evidence="1" id="KW-1133">Transmembrane helix</keyword>
<accession>A0A0B8QV29</accession>
<evidence type="ECO:0000256" key="1">
    <source>
        <dbReference type="SAM" id="Phobius"/>
    </source>
</evidence>
<keyword evidence="1" id="KW-0472">Membrane</keyword>
<feature type="transmembrane region" description="Helical" evidence="1">
    <location>
        <begin position="116"/>
        <end position="133"/>
    </location>
</feature>
<evidence type="ECO:0000313" key="2">
    <source>
        <dbReference type="EMBL" id="GAM77954.1"/>
    </source>
</evidence>
<gene>
    <name evidence="2" type="ORF">JCM19241_682</name>
</gene>
<reference evidence="2 3" key="2">
    <citation type="submission" date="2015-01" db="EMBL/GenBank/DDBJ databases">
        <authorList>
            <consortium name="NBRP consortium"/>
            <person name="Sawabe T."/>
            <person name="Meirelles P."/>
            <person name="Feng G."/>
            <person name="Sayaka M."/>
            <person name="Hattori M."/>
            <person name="Ohkuma M."/>
        </authorList>
    </citation>
    <scope>NUCLEOTIDE SEQUENCE [LARGE SCALE GENOMIC DNA]</scope>
    <source>
        <strain evidence="3">JCM 19241</strain>
    </source>
</reference>
<reference evidence="2 3" key="1">
    <citation type="submission" date="2015-01" db="EMBL/GenBank/DDBJ databases">
        <title>Vibrio sp. C94 JCM 19241 whole genome shotgun sequence.</title>
        <authorList>
            <person name="Sawabe T."/>
            <person name="Meirelles P."/>
            <person name="Feng G."/>
            <person name="Sayaka M."/>
            <person name="Hattori M."/>
            <person name="Ohkuma M."/>
        </authorList>
    </citation>
    <scope>NUCLEOTIDE SEQUENCE [LARGE SCALE GENOMIC DNA]</scope>
    <source>
        <strain evidence="3">JCM 19241</strain>
    </source>
</reference>
<feature type="transmembrane region" description="Helical" evidence="1">
    <location>
        <begin position="12"/>
        <end position="33"/>
    </location>
</feature>
<organism evidence="2 3">
    <name type="scientific">Vibrio ishigakensis</name>
    <dbReference type="NCBI Taxonomy" id="1481914"/>
    <lineage>
        <taxon>Bacteria</taxon>
        <taxon>Pseudomonadati</taxon>
        <taxon>Pseudomonadota</taxon>
        <taxon>Gammaproteobacteria</taxon>
        <taxon>Vibrionales</taxon>
        <taxon>Vibrionaceae</taxon>
        <taxon>Vibrio</taxon>
    </lineage>
</organism>
<protein>
    <submittedName>
        <fullName evidence="2">Sodium-solute symporter</fullName>
    </submittedName>
</protein>
<name>A0A0B8QV29_9VIBR</name>
<feature type="transmembrane region" description="Helical" evidence="1">
    <location>
        <begin position="53"/>
        <end position="77"/>
    </location>
</feature>
<sequence length="175" mass="19308">MASSLRRLQTGAGWGTLVVGGIVSYFVGFVITADMVANWFNLEPLTGREWSDLKVAIGLIGHLVFTAGFFCLTTLFYKPLSEERQEQVDKFFNNLSTPLVAESTEQKKLDNKQRRMLGSLIAVAGVGVMLMFLLPNPMWGRFIFILCGAIVMSVGLLLVKAVDDKVEQLEESAAQ</sequence>
<dbReference type="AlphaFoldDB" id="A0A0B8QV29"/>
<keyword evidence="1" id="KW-0812">Transmembrane</keyword>
<dbReference type="STRING" id="1481914.JCM19241_682"/>
<comment type="caution">
    <text evidence="2">The sequence shown here is derived from an EMBL/GenBank/DDBJ whole genome shotgun (WGS) entry which is preliminary data.</text>
</comment>